<dbReference type="EMBL" id="CP011509">
    <property type="protein sequence ID" value="AKI99460.1"/>
    <property type="molecule type" value="Genomic_DNA"/>
</dbReference>
<dbReference type="EMBL" id="QUMU01000009">
    <property type="protein sequence ID" value="REG27996.1"/>
    <property type="molecule type" value="Genomic_DNA"/>
</dbReference>
<gene>
    <name evidence="2" type="ORF">AA314_01087</name>
    <name evidence="3" type="ORF">ATI61_109338</name>
</gene>
<keyword evidence="1" id="KW-0732">Signal</keyword>
<dbReference type="KEGG" id="age:AA314_01087"/>
<evidence type="ECO:0000313" key="2">
    <source>
        <dbReference type="EMBL" id="AKI99460.1"/>
    </source>
</evidence>
<accession>A0AAC8TCK2</accession>
<evidence type="ECO:0000313" key="4">
    <source>
        <dbReference type="Proteomes" id="UP000035579"/>
    </source>
</evidence>
<evidence type="ECO:0000256" key="1">
    <source>
        <dbReference type="SAM" id="SignalP"/>
    </source>
</evidence>
<proteinExistence type="predicted"/>
<dbReference type="Gene3D" id="2.30.30.40">
    <property type="entry name" value="SH3 Domains"/>
    <property type="match status" value="1"/>
</dbReference>
<evidence type="ECO:0008006" key="6">
    <source>
        <dbReference type="Google" id="ProtNLM"/>
    </source>
</evidence>
<dbReference type="Proteomes" id="UP000035579">
    <property type="component" value="Chromosome"/>
</dbReference>
<feature type="signal peptide" evidence="1">
    <location>
        <begin position="1"/>
        <end position="21"/>
    </location>
</feature>
<reference evidence="3 5" key="2">
    <citation type="submission" date="2018-08" db="EMBL/GenBank/DDBJ databases">
        <title>Genomic Encyclopedia of Archaeal and Bacterial Type Strains, Phase II (KMG-II): from individual species to whole genera.</title>
        <authorList>
            <person name="Goeker M."/>
        </authorList>
    </citation>
    <scope>NUCLEOTIDE SEQUENCE [LARGE SCALE GENOMIC DNA]</scope>
    <source>
        <strain evidence="3 5">DSM 2261</strain>
    </source>
</reference>
<protein>
    <recommendedName>
        <fullName evidence="6">SH3 domain-containing protein</fullName>
    </recommendedName>
</protein>
<evidence type="ECO:0000313" key="3">
    <source>
        <dbReference type="EMBL" id="REG27996.1"/>
    </source>
</evidence>
<feature type="chain" id="PRO_5042289288" description="SH3 domain-containing protein" evidence="1">
    <location>
        <begin position="22"/>
        <end position="417"/>
    </location>
</feature>
<sequence>MRTSPGRYALLVLVLSARALAASVSEFEEYDAHVQPDVLRVRASASADASILTRLPINHPVRVVGAPTAEGFVEVRVRNQEVITPSDQDEVKGFVRADMLGKRQTEKMLEDQLGSARSPQEQWMWLERLMALRGSEADKERMRTLAQESGNKEWLAHAKRLEEPPPTVMGVCFQGRVSILAQLVGNKLEPLVESHDNTTRDSPEVRASEARLRARALELTTLRFSLFRPGMLDTGYLVQPRVVTEVDVTETARTRIELGPCPQLRGEVSVFNAHVFVSAPLKREQDATFSGAELARYVARLPSPVHELRVFTPPGRFIELNISGGVYLFEKGKPEVWACGSDACMRRRLTSTQAPVWLQLTSGQQVRIGSQTEDVDNTGWGTPANSGLWVSPDFVIHVFDGNGGLVEGRVSLNQYGC</sequence>
<organism evidence="2 4">
    <name type="scientific">Archangium gephyra</name>
    <dbReference type="NCBI Taxonomy" id="48"/>
    <lineage>
        <taxon>Bacteria</taxon>
        <taxon>Pseudomonadati</taxon>
        <taxon>Myxococcota</taxon>
        <taxon>Myxococcia</taxon>
        <taxon>Myxococcales</taxon>
        <taxon>Cystobacterineae</taxon>
        <taxon>Archangiaceae</taxon>
        <taxon>Archangium</taxon>
    </lineage>
</organism>
<reference evidence="2 4" key="1">
    <citation type="submission" date="2015-05" db="EMBL/GenBank/DDBJ databases">
        <title>Genome assembly of Archangium gephyra DSM 2261.</title>
        <authorList>
            <person name="Sharma G."/>
            <person name="Subramanian S."/>
        </authorList>
    </citation>
    <scope>NUCLEOTIDE SEQUENCE [LARGE SCALE GENOMIC DNA]</scope>
    <source>
        <strain evidence="2 4">DSM 2261</strain>
    </source>
</reference>
<keyword evidence="5" id="KW-1185">Reference proteome</keyword>
<dbReference type="AlphaFoldDB" id="A0AAC8TCK2"/>
<name>A0AAC8TCK2_9BACT</name>
<evidence type="ECO:0000313" key="5">
    <source>
        <dbReference type="Proteomes" id="UP000256345"/>
    </source>
</evidence>
<dbReference type="RefSeq" id="WP_047854562.1">
    <property type="nucleotide sequence ID" value="NZ_CP011509.1"/>
</dbReference>
<dbReference type="Proteomes" id="UP000256345">
    <property type="component" value="Unassembled WGS sequence"/>
</dbReference>